<evidence type="ECO:0000313" key="1">
    <source>
        <dbReference type="EMBL" id="MCK8495609.1"/>
    </source>
</evidence>
<gene>
    <name evidence="1" type="ORF">M0L20_27330</name>
</gene>
<dbReference type="EMBL" id="JALPRF010000009">
    <property type="protein sequence ID" value="MCK8495609.1"/>
    <property type="molecule type" value="Genomic_DNA"/>
</dbReference>
<dbReference type="RefSeq" id="WP_232563713.1">
    <property type="nucleotide sequence ID" value="NZ_JALPRF010000009.1"/>
</dbReference>
<dbReference type="Proteomes" id="UP001202180">
    <property type="component" value="Unassembled WGS sequence"/>
</dbReference>
<protein>
    <recommendedName>
        <fullName evidence="3">DUF2147 domain-containing protein</fullName>
    </recommendedName>
</protein>
<accession>A0ABT0HTZ0</accession>
<sequence>MKTVRTRNPLWLAFLLFFMLGGISGVPQADQILGRWLFPSKGSSVEIYRIGARYFARVAEVDQAGEKNYGLVRDKPLIRNLTYDGQAWSAGELEHPKTGVIHTDLRCGRVKMKMAPLRTDDELKR</sequence>
<evidence type="ECO:0008006" key="3">
    <source>
        <dbReference type="Google" id="ProtNLM"/>
    </source>
</evidence>
<keyword evidence="2" id="KW-1185">Reference proteome</keyword>
<name>A0ABT0HTZ0_9BACT</name>
<comment type="caution">
    <text evidence="1">The sequence shown here is derived from an EMBL/GenBank/DDBJ whole genome shotgun (WGS) entry which is preliminary data.</text>
</comment>
<proteinExistence type="predicted"/>
<evidence type="ECO:0000313" key="2">
    <source>
        <dbReference type="Proteomes" id="UP001202180"/>
    </source>
</evidence>
<reference evidence="1 2" key="1">
    <citation type="submission" date="2022-04" db="EMBL/GenBank/DDBJ databases">
        <title>Spirosoma sp. strain RP8 genome sequencing and assembly.</title>
        <authorList>
            <person name="Jung Y."/>
        </authorList>
    </citation>
    <scope>NUCLEOTIDE SEQUENCE [LARGE SCALE GENOMIC DNA]</scope>
    <source>
        <strain evidence="1 2">RP8</strain>
    </source>
</reference>
<organism evidence="1 2">
    <name type="scientific">Spirosoma liriopis</name>
    <dbReference type="NCBI Taxonomy" id="2937440"/>
    <lineage>
        <taxon>Bacteria</taxon>
        <taxon>Pseudomonadati</taxon>
        <taxon>Bacteroidota</taxon>
        <taxon>Cytophagia</taxon>
        <taxon>Cytophagales</taxon>
        <taxon>Cytophagaceae</taxon>
        <taxon>Spirosoma</taxon>
    </lineage>
</organism>